<comment type="caution">
    <text evidence="2">The sequence shown here is derived from an EMBL/GenBank/DDBJ whole genome shotgun (WGS) entry which is preliminary data.</text>
</comment>
<gene>
    <name evidence="2" type="ORF">EVOR1521_LOCUS21471</name>
</gene>
<keyword evidence="3" id="KW-1185">Reference proteome</keyword>
<evidence type="ECO:0000313" key="2">
    <source>
        <dbReference type="EMBL" id="CAJ1397459.1"/>
    </source>
</evidence>
<feature type="domain" description="DUF4116" evidence="1">
    <location>
        <begin position="91"/>
        <end position="133"/>
    </location>
</feature>
<evidence type="ECO:0000259" key="1">
    <source>
        <dbReference type="Pfam" id="PF13475"/>
    </source>
</evidence>
<dbReference type="InterPro" id="IPR025197">
    <property type="entry name" value="DUF4116"/>
</dbReference>
<dbReference type="Proteomes" id="UP001178507">
    <property type="component" value="Unassembled WGS sequence"/>
</dbReference>
<organism evidence="2 3">
    <name type="scientific">Effrenium voratum</name>
    <dbReference type="NCBI Taxonomy" id="2562239"/>
    <lineage>
        <taxon>Eukaryota</taxon>
        <taxon>Sar</taxon>
        <taxon>Alveolata</taxon>
        <taxon>Dinophyceae</taxon>
        <taxon>Suessiales</taxon>
        <taxon>Symbiodiniaceae</taxon>
        <taxon>Effrenium</taxon>
    </lineage>
</organism>
<sequence length="387" mass="42545">MDARLTVRVLKGLACKVQGEYEVDRDAVAFALMLAIKERTGLHWRRQRLVDQSTGLPIGEGARFRDVFPDGGEAEVLLVHCDSSALPPIEDRDTVLAMVRLCGEALAAASKELRADKDLVLTAVRSPGAFRHAERPLQCDLEVVRIAMASDPKAFCHSGKLARKDPELATLAVNANPELLAFVHADLLKSADFVEPHVARHGQLLQHTSAKLQKATIKAAVSQNGLALEFVKKEMVCCERHLDNDAEIVLAAVQQNGMALKYASTELRADAQVVRVAIQQDLKAAKFIESKEAIYRAVRDQPHALKYAQPVFRDDAEVVEAAFAKDPECLAFAFKQAALQIVRLHKKEFAGGFAQDPEKAIRGGKIKVRKLATNQRGELKVTMKLPV</sequence>
<protein>
    <recommendedName>
        <fullName evidence="1">DUF4116 domain-containing protein</fullName>
    </recommendedName>
</protein>
<dbReference type="EMBL" id="CAUJNA010003266">
    <property type="protein sequence ID" value="CAJ1397459.1"/>
    <property type="molecule type" value="Genomic_DNA"/>
</dbReference>
<proteinExistence type="predicted"/>
<evidence type="ECO:0000313" key="3">
    <source>
        <dbReference type="Proteomes" id="UP001178507"/>
    </source>
</evidence>
<name>A0AA36N9B7_9DINO</name>
<accession>A0AA36N9B7</accession>
<dbReference type="AlphaFoldDB" id="A0AA36N9B7"/>
<feature type="domain" description="DUF4116" evidence="1">
    <location>
        <begin position="246"/>
        <end position="288"/>
    </location>
</feature>
<dbReference type="Pfam" id="PF13475">
    <property type="entry name" value="DUF4116"/>
    <property type="match status" value="2"/>
</dbReference>
<reference evidence="2" key="1">
    <citation type="submission" date="2023-08" db="EMBL/GenBank/DDBJ databases">
        <authorList>
            <person name="Chen Y."/>
            <person name="Shah S."/>
            <person name="Dougan E. K."/>
            <person name="Thang M."/>
            <person name="Chan C."/>
        </authorList>
    </citation>
    <scope>NUCLEOTIDE SEQUENCE</scope>
</reference>